<accession>A0A0E9Q6W7</accession>
<dbReference type="EMBL" id="GBXM01096088">
    <property type="protein sequence ID" value="JAH12489.1"/>
    <property type="molecule type" value="Transcribed_RNA"/>
</dbReference>
<organism evidence="1">
    <name type="scientific">Anguilla anguilla</name>
    <name type="common">European freshwater eel</name>
    <name type="synonym">Muraena anguilla</name>
    <dbReference type="NCBI Taxonomy" id="7936"/>
    <lineage>
        <taxon>Eukaryota</taxon>
        <taxon>Metazoa</taxon>
        <taxon>Chordata</taxon>
        <taxon>Craniata</taxon>
        <taxon>Vertebrata</taxon>
        <taxon>Euteleostomi</taxon>
        <taxon>Actinopterygii</taxon>
        <taxon>Neopterygii</taxon>
        <taxon>Teleostei</taxon>
        <taxon>Anguilliformes</taxon>
        <taxon>Anguillidae</taxon>
        <taxon>Anguilla</taxon>
    </lineage>
</organism>
<evidence type="ECO:0000313" key="1">
    <source>
        <dbReference type="EMBL" id="JAH12489.1"/>
    </source>
</evidence>
<sequence>MITVTEVNTEYRKNKYLKMRIYAKVNIHLYALNTVPVLNVTQSIKPYTTMQYKQSS</sequence>
<name>A0A0E9Q6W7_ANGAN</name>
<protein>
    <submittedName>
        <fullName evidence="1">Uncharacterized protein</fullName>
    </submittedName>
</protein>
<reference evidence="1" key="2">
    <citation type="journal article" date="2015" name="Fish Shellfish Immunol.">
        <title>Early steps in the European eel (Anguilla anguilla)-Vibrio vulnificus interaction in the gills: Role of the RtxA13 toxin.</title>
        <authorList>
            <person name="Callol A."/>
            <person name="Pajuelo D."/>
            <person name="Ebbesson L."/>
            <person name="Teles M."/>
            <person name="MacKenzie S."/>
            <person name="Amaro C."/>
        </authorList>
    </citation>
    <scope>NUCLEOTIDE SEQUENCE</scope>
</reference>
<reference evidence="1" key="1">
    <citation type="submission" date="2014-11" db="EMBL/GenBank/DDBJ databases">
        <authorList>
            <person name="Amaro Gonzalez C."/>
        </authorList>
    </citation>
    <scope>NUCLEOTIDE SEQUENCE</scope>
</reference>
<proteinExistence type="predicted"/>
<dbReference type="AlphaFoldDB" id="A0A0E9Q6W7"/>